<organism evidence="2 3">
    <name type="scientific">Mizuhopecten yessoensis</name>
    <name type="common">Japanese scallop</name>
    <name type="synonym">Patinopecten yessoensis</name>
    <dbReference type="NCBI Taxonomy" id="6573"/>
    <lineage>
        <taxon>Eukaryota</taxon>
        <taxon>Metazoa</taxon>
        <taxon>Spiralia</taxon>
        <taxon>Lophotrochozoa</taxon>
        <taxon>Mollusca</taxon>
        <taxon>Bivalvia</taxon>
        <taxon>Autobranchia</taxon>
        <taxon>Pteriomorphia</taxon>
        <taxon>Pectinida</taxon>
        <taxon>Pectinoidea</taxon>
        <taxon>Pectinidae</taxon>
        <taxon>Mizuhopecten</taxon>
    </lineage>
</organism>
<feature type="region of interest" description="Disordered" evidence="1">
    <location>
        <begin position="68"/>
        <end position="101"/>
    </location>
</feature>
<feature type="region of interest" description="Disordered" evidence="1">
    <location>
        <begin position="145"/>
        <end position="200"/>
    </location>
</feature>
<feature type="compositionally biased region" description="Acidic residues" evidence="1">
    <location>
        <begin position="1"/>
        <end position="10"/>
    </location>
</feature>
<dbReference type="AlphaFoldDB" id="A0A210QCB9"/>
<protein>
    <submittedName>
        <fullName evidence="2">Uncharacterized protein</fullName>
    </submittedName>
</protein>
<name>A0A210QCB9_MIZYE</name>
<proteinExistence type="predicted"/>
<accession>A0A210QCB9</accession>
<keyword evidence="3" id="KW-1185">Reference proteome</keyword>
<evidence type="ECO:0000313" key="3">
    <source>
        <dbReference type="Proteomes" id="UP000242188"/>
    </source>
</evidence>
<sequence>MFSSDDESCDSLDIFDQSETEKSTADDWPGEEDDRESDGGRSTSSSCVSRLKKRVTFPTEDNLVFIREIPPRDFYSDSDTQVDSCDSDNSSSDAESDDLEDEIVEKLQICTENTSSATVSKGKYEISKSTRKTINKVAQITGANLNSKTDTNKKVSVKKRRIKSAPPSLESKSLLDKPKPKVLKPRAKSATVKSNDKPKTSVKKVKANVSKEGKKCAGTKVKCKSASKQEVNDTLNNVCGGIIEVDTRVIKPANDEQIVKTHHLSNAKDNMWSLIDCEGHSSMSCNGTGNGVYNSVNRSFEQISGKSTSNYRERPDVRTMSTTDRRLYSWLMANGNVPNPRYETPSISPLWDCSQMEGHAVKAHI</sequence>
<gene>
    <name evidence="2" type="ORF">KP79_PYT09307</name>
</gene>
<feature type="region of interest" description="Disordered" evidence="1">
    <location>
        <begin position="1"/>
        <end position="49"/>
    </location>
</feature>
<feature type="compositionally biased region" description="Low complexity" evidence="1">
    <location>
        <begin position="83"/>
        <end position="93"/>
    </location>
</feature>
<dbReference type="Proteomes" id="UP000242188">
    <property type="component" value="Unassembled WGS sequence"/>
</dbReference>
<evidence type="ECO:0000313" key="2">
    <source>
        <dbReference type="EMBL" id="OWF46382.1"/>
    </source>
</evidence>
<evidence type="ECO:0000256" key="1">
    <source>
        <dbReference type="SAM" id="MobiDB-lite"/>
    </source>
</evidence>
<reference evidence="2 3" key="1">
    <citation type="journal article" date="2017" name="Nat. Ecol. Evol.">
        <title>Scallop genome provides insights into evolution of bilaterian karyotype and development.</title>
        <authorList>
            <person name="Wang S."/>
            <person name="Zhang J."/>
            <person name="Jiao W."/>
            <person name="Li J."/>
            <person name="Xun X."/>
            <person name="Sun Y."/>
            <person name="Guo X."/>
            <person name="Huan P."/>
            <person name="Dong B."/>
            <person name="Zhang L."/>
            <person name="Hu X."/>
            <person name="Sun X."/>
            <person name="Wang J."/>
            <person name="Zhao C."/>
            <person name="Wang Y."/>
            <person name="Wang D."/>
            <person name="Huang X."/>
            <person name="Wang R."/>
            <person name="Lv J."/>
            <person name="Li Y."/>
            <person name="Zhang Z."/>
            <person name="Liu B."/>
            <person name="Lu W."/>
            <person name="Hui Y."/>
            <person name="Liang J."/>
            <person name="Zhou Z."/>
            <person name="Hou R."/>
            <person name="Li X."/>
            <person name="Liu Y."/>
            <person name="Li H."/>
            <person name="Ning X."/>
            <person name="Lin Y."/>
            <person name="Zhao L."/>
            <person name="Xing Q."/>
            <person name="Dou J."/>
            <person name="Li Y."/>
            <person name="Mao J."/>
            <person name="Guo H."/>
            <person name="Dou H."/>
            <person name="Li T."/>
            <person name="Mu C."/>
            <person name="Jiang W."/>
            <person name="Fu Q."/>
            <person name="Fu X."/>
            <person name="Miao Y."/>
            <person name="Liu J."/>
            <person name="Yu Q."/>
            <person name="Li R."/>
            <person name="Liao H."/>
            <person name="Li X."/>
            <person name="Kong Y."/>
            <person name="Jiang Z."/>
            <person name="Chourrout D."/>
            <person name="Li R."/>
            <person name="Bao Z."/>
        </authorList>
    </citation>
    <scope>NUCLEOTIDE SEQUENCE [LARGE SCALE GENOMIC DNA]</scope>
    <source>
        <strain evidence="2 3">PY_sf001</strain>
    </source>
</reference>
<comment type="caution">
    <text evidence="2">The sequence shown here is derived from an EMBL/GenBank/DDBJ whole genome shotgun (WGS) entry which is preliminary data.</text>
</comment>
<dbReference type="EMBL" id="NEDP02004192">
    <property type="protein sequence ID" value="OWF46382.1"/>
    <property type="molecule type" value="Genomic_DNA"/>
</dbReference>